<name>A0AA39USA4_9AGAR</name>
<comment type="caution">
    <text evidence="1">The sequence shown here is derived from an EMBL/GenBank/DDBJ whole genome shotgun (WGS) entry which is preliminary data.</text>
</comment>
<evidence type="ECO:0000313" key="2">
    <source>
        <dbReference type="Proteomes" id="UP001175228"/>
    </source>
</evidence>
<dbReference type="Gene3D" id="1.20.930.20">
    <property type="entry name" value="Adaptor protein Cbl, N-terminal domain"/>
    <property type="match status" value="1"/>
</dbReference>
<accession>A0AA39USA4</accession>
<protein>
    <submittedName>
        <fullName evidence="1">Uncharacterized protein</fullName>
    </submittedName>
</protein>
<dbReference type="InterPro" id="IPR059179">
    <property type="entry name" value="MLKL-like_MCAfunc"/>
</dbReference>
<dbReference type="Proteomes" id="UP001175228">
    <property type="component" value="Unassembled WGS sequence"/>
</dbReference>
<dbReference type="AlphaFoldDB" id="A0AA39USA4"/>
<gene>
    <name evidence="1" type="ORF">EDD18DRAFT_1354422</name>
</gene>
<sequence length="142" mass="15875">MDQAENDYMKRRIEEDGVDLAVMAVDILKAAAATSIPALGAAAGIVSSILQQISQAQQNTELALKIAARCARTFATISKHLETLVITSAVLENIESFEENLYKIQDFIEKETSNNIFYSTSRFLPRNVLDDFKNSNQEFKRQ</sequence>
<dbReference type="GO" id="GO:0007166">
    <property type="term" value="P:cell surface receptor signaling pathway"/>
    <property type="evidence" value="ECO:0007669"/>
    <property type="project" value="InterPro"/>
</dbReference>
<keyword evidence="2" id="KW-1185">Reference proteome</keyword>
<evidence type="ECO:0000313" key="1">
    <source>
        <dbReference type="EMBL" id="KAK0495209.1"/>
    </source>
</evidence>
<organism evidence="1 2">
    <name type="scientific">Armillaria luteobubalina</name>
    <dbReference type="NCBI Taxonomy" id="153913"/>
    <lineage>
        <taxon>Eukaryota</taxon>
        <taxon>Fungi</taxon>
        <taxon>Dikarya</taxon>
        <taxon>Basidiomycota</taxon>
        <taxon>Agaricomycotina</taxon>
        <taxon>Agaricomycetes</taxon>
        <taxon>Agaricomycetidae</taxon>
        <taxon>Agaricales</taxon>
        <taxon>Marasmiineae</taxon>
        <taxon>Physalacriaceae</taxon>
        <taxon>Armillaria</taxon>
    </lineage>
</organism>
<reference evidence="1" key="1">
    <citation type="submission" date="2023-06" db="EMBL/GenBank/DDBJ databases">
        <authorList>
            <consortium name="Lawrence Berkeley National Laboratory"/>
            <person name="Ahrendt S."/>
            <person name="Sahu N."/>
            <person name="Indic B."/>
            <person name="Wong-Bajracharya J."/>
            <person name="Merenyi Z."/>
            <person name="Ke H.-M."/>
            <person name="Monk M."/>
            <person name="Kocsube S."/>
            <person name="Drula E."/>
            <person name="Lipzen A."/>
            <person name="Balint B."/>
            <person name="Henrissat B."/>
            <person name="Andreopoulos B."/>
            <person name="Martin F.M."/>
            <person name="Harder C.B."/>
            <person name="Rigling D."/>
            <person name="Ford K.L."/>
            <person name="Foster G.D."/>
            <person name="Pangilinan J."/>
            <person name="Papanicolaou A."/>
            <person name="Barry K."/>
            <person name="LaButti K."/>
            <person name="Viragh M."/>
            <person name="Koriabine M."/>
            <person name="Yan M."/>
            <person name="Riley R."/>
            <person name="Champramary S."/>
            <person name="Plett K.L."/>
            <person name="Tsai I.J."/>
            <person name="Slot J."/>
            <person name="Sipos G."/>
            <person name="Plett J."/>
            <person name="Nagy L.G."/>
            <person name="Grigoriev I.V."/>
        </authorList>
    </citation>
    <scope>NUCLEOTIDE SEQUENCE</scope>
    <source>
        <strain evidence="1">HWK02</strain>
    </source>
</reference>
<dbReference type="EMBL" id="JAUEPU010000018">
    <property type="protein sequence ID" value="KAK0495209.1"/>
    <property type="molecule type" value="Genomic_DNA"/>
</dbReference>
<dbReference type="InterPro" id="IPR036537">
    <property type="entry name" value="Adaptor_Cbl_N_dom_sf"/>
</dbReference>
<dbReference type="CDD" id="cd21037">
    <property type="entry name" value="MLKL_NTD"/>
    <property type="match status" value="1"/>
</dbReference>
<proteinExistence type="predicted"/>